<feature type="signal peptide" evidence="4">
    <location>
        <begin position="1"/>
        <end position="24"/>
    </location>
</feature>
<evidence type="ECO:0000313" key="8">
    <source>
        <dbReference type="Proteomes" id="UP000070188"/>
    </source>
</evidence>
<dbReference type="RefSeq" id="WP_066888890.1">
    <property type="nucleotide sequence ID" value="NZ_LAXD01000001.1"/>
</dbReference>
<dbReference type="ESTHER" id="9actn-a0a132mvw4">
    <property type="family name" value="Tiancimycin-TnmK-Tripeptidase-HIP"/>
</dbReference>
<dbReference type="PANTHER" id="PTHR43248:SF29">
    <property type="entry name" value="TRIPEPTIDYL AMINOPEPTIDASE"/>
    <property type="match status" value="1"/>
</dbReference>
<dbReference type="Proteomes" id="UP000070188">
    <property type="component" value="Unassembled WGS sequence"/>
</dbReference>
<dbReference type="STRING" id="1469144.LI90_3096"/>
<comment type="similarity">
    <text evidence="1">Belongs to the peptidase S33 family.</text>
</comment>
<evidence type="ECO:0000256" key="2">
    <source>
        <dbReference type="ARBA" id="ARBA00022729"/>
    </source>
</evidence>
<dbReference type="Gene3D" id="3.40.50.1820">
    <property type="entry name" value="alpha/beta hydrolase"/>
    <property type="match status" value="1"/>
</dbReference>
<dbReference type="PATRIC" id="fig|1469144.10.peg.3337"/>
<reference evidence="8" key="1">
    <citation type="submission" date="2015-04" db="EMBL/GenBank/DDBJ databases">
        <title>Physiological reanalysis, assessment of diazotrophy, and genome sequences of multiple isolates of Streptomyces thermoautotrophicus.</title>
        <authorList>
            <person name="MacKellar D.C."/>
            <person name="Lieber L."/>
            <person name="Norman J."/>
            <person name="Bolger A."/>
            <person name="Tobin C."/>
            <person name="Murray J.W."/>
            <person name="Chang R."/>
            <person name="Ford T."/>
            <person name="Nguyen P.Q."/>
            <person name="Woodward J."/>
            <person name="Permingeat H."/>
            <person name="Joshi N.S."/>
            <person name="Silver P.A."/>
            <person name="Usadel B."/>
            <person name="Rutherford A.W."/>
            <person name="Friesen M."/>
            <person name="Prell J."/>
        </authorList>
    </citation>
    <scope>NUCLEOTIDE SEQUENCE [LARGE SCALE GENOMIC DNA]</scope>
    <source>
        <strain evidence="8">H1</strain>
    </source>
</reference>
<evidence type="ECO:0000259" key="5">
    <source>
        <dbReference type="Pfam" id="PF00561"/>
    </source>
</evidence>
<dbReference type="EMBL" id="LAXD01000001">
    <property type="protein sequence ID" value="KWX02058.1"/>
    <property type="molecule type" value="Genomic_DNA"/>
</dbReference>
<dbReference type="GO" id="GO:0016787">
    <property type="term" value="F:hydrolase activity"/>
    <property type="evidence" value="ECO:0007669"/>
    <property type="project" value="UniProtKB-KW"/>
</dbReference>
<comment type="caution">
    <text evidence="7">The sequence shown here is derived from an EMBL/GenBank/DDBJ whole genome shotgun (WGS) entry which is preliminary data.</text>
</comment>
<dbReference type="InterPro" id="IPR000073">
    <property type="entry name" value="AB_hydrolase_1"/>
</dbReference>
<dbReference type="InterPro" id="IPR051601">
    <property type="entry name" value="Serine_prot/Carboxylest_S33"/>
</dbReference>
<dbReference type="Pfam" id="PF08386">
    <property type="entry name" value="Abhydrolase_4"/>
    <property type="match status" value="1"/>
</dbReference>
<proteinExistence type="inferred from homology"/>
<gene>
    <name evidence="7" type="ORF">LI90_3096</name>
</gene>
<feature type="chain" id="PRO_5038748777" evidence="4">
    <location>
        <begin position="25"/>
        <end position="533"/>
    </location>
</feature>
<dbReference type="Pfam" id="PF00561">
    <property type="entry name" value="Abhydrolase_1"/>
    <property type="match status" value="1"/>
</dbReference>
<organism evidence="7 8">
    <name type="scientific">Carbonactinospora thermoautotrophica</name>
    <dbReference type="NCBI Taxonomy" id="1469144"/>
    <lineage>
        <taxon>Bacteria</taxon>
        <taxon>Bacillati</taxon>
        <taxon>Actinomycetota</taxon>
        <taxon>Actinomycetes</taxon>
        <taxon>Kitasatosporales</taxon>
        <taxon>Carbonactinosporaceae</taxon>
        <taxon>Carbonactinospora</taxon>
    </lineage>
</organism>
<name>A0A132MVW4_9ACTN</name>
<evidence type="ECO:0000259" key="6">
    <source>
        <dbReference type="Pfam" id="PF08386"/>
    </source>
</evidence>
<feature type="domain" description="Peptidase S33 tripeptidyl aminopeptidase-like C-terminal" evidence="6">
    <location>
        <begin position="401"/>
        <end position="505"/>
    </location>
</feature>
<keyword evidence="2 4" id="KW-0732">Signal</keyword>
<evidence type="ECO:0000256" key="4">
    <source>
        <dbReference type="SAM" id="SignalP"/>
    </source>
</evidence>
<dbReference type="OrthoDB" id="4447445at2"/>
<protein>
    <submittedName>
        <fullName evidence="7">TAP domain protein</fullName>
    </submittedName>
</protein>
<evidence type="ECO:0000256" key="1">
    <source>
        <dbReference type="ARBA" id="ARBA00010088"/>
    </source>
</evidence>
<accession>A0A132MVW4</accession>
<evidence type="ECO:0000313" key="7">
    <source>
        <dbReference type="EMBL" id="KWX02058.1"/>
    </source>
</evidence>
<dbReference type="InterPro" id="IPR013595">
    <property type="entry name" value="Pept_S33_TAP-like_C"/>
</dbReference>
<keyword evidence="3" id="KW-0378">Hydrolase</keyword>
<evidence type="ECO:0000256" key="3">
    <source>
        <dbReference type="ARBA" id="ARBA00022801"/>
    </source>
</evidence>
<feature type="domain" description="AB hydrolase-1" evidence="5">
    <location>
        <begin position="102"/>
        <end position="330"/>
    </location>
</feature>
<dbReference type="InterPro" id="IPR029058">
    <property type="entry name" value="AB_hydrolase_fold"/>
</dbReference>
<dbReference type="SUPFAM" id="SSF53474">
    <property type="entry name" value="alpha/beta-Hydrolases"/>
    <property type="match status" value="1"/>
</dbReference>
<dbReference type="AlphaFoldDB" id="A0A132MVW4"/>
<dbReference type="PANTHER" id="PTHR43248">
    <property type="entry name" value="2-SUCCINYL-6-HYDROXY-2,4-CYCLOHEXADIENE-1-CARBOXYLATE SYNTHASE"/>
    <property type="match status" value="1"/>
</dbReference>
<keyword evidence="8" id="KW-1185">Reference proteome</keyword>
<sequence>MSRRFIVLVAVVGTLLALAFGALGAGFTPTSPARSAPAADPFIRVNAQGPAWGPCPLSAGGDPRVECADVRVPLDHARPDGATIRIKVSRLRASDPDRRIGVLLLNPGGPGGSGLWLPAALAEYAPQLYERFDLIGFDPRFVGESTPITCGLEPAEQNWPRYSGRDGFAADARAAEEFAAKCQRVSGDLFPHLNTEYAARDMDVIRSALGEQRISYLGWSYGTNLGAVYAQLFPERADRFVLDSVVHPGWVWREQLRRSGRGFEAALNQWATWTARSEDRYGLGSTAAAVRKTYDALVAELERDPVETDAGPVDGDLLRAWTLVQLYSDRTYPLVAGLVAELRSGTVDPDHAAELADLGTGDGAADDNRTAAYWGVLCEDVVWPRDLLRYAQEAKWDAIRYPFFGAEASNITPCAFWPDNRIRRPVPITGNRTPGVLLVQAAGDPVTPFEGTLAMRRRLATNVRLVTLVDAYAHQVFAAYGNPCVDRTVTEYLLTGRLPHTDVTCANLGEQLWRVGPPNGLGDRLREINGPAR</sequence>